<reference evidence="1 2" key="1">
    <citation type="submission" date="2015-09" db="EMBL/GenBank/DDBJ databases">
        <title>Whole genome shotgun sequence assembly of Aphanizomenon flos-aquae UKL13.</title>
        <authorList>
            <person name="Driscoll C."/>
        </authorList>
    </citation>
    <scope>NUCLEOTIDE SEQUENCE [LARGE SCALE GENOMIC DNA]</scope>
    <source>
        <strain evidence="1">MDT13</strain>
    </source>
</reference>
<sequence>MEILVIIQQQGKEIGSSHTQDLISTFGEDYLASQSDSFYFFLDVEGIGGQPSLSKEFYLGWSEAVLNASSKVKLLPCVYLSAK</sequence>
<name>A0A1B7VPC1_APHFL</name>
<dbReference type="Proteomes" id="UP000092382">
    <property type="component" value="Unassembled WGS sequence"/>
</dbReference>
<comment type="caution">
    <text evidence="1">The sequence shown here is derived from an EMBL/GenBank/DDBJ whole genome shotgun (WGS) entry which is preliminary data.</text>
</comment>
<protein>
    <submittedName>
        <fullName evidence="1">Uncharacterized protein</fullName>
    </submittedName>
</protein>
<organism evidence="1 2">
    <name type="scientific">Aphanizomenon flos-aquae LD13</name>
    <dbReference type="NCBI Taxonomy" id="1710894"/>
    <lineage>
        <taxon>Bacteria</taxon>
        <taxon>Bacillati</taxon>
        <taxon>Cyanobacteriota</taxon>
        <taxon>Cyanophyceae</taxon>
        <taxon>Nostocales</taxon>
        <taxon>Aphanizomenonaceae</taxon>
        <taxon>Aphanizomenon</taxon>
    </lineage>
</organism>
<dbReference type="AlphaFoldDB" id="A0A1B7VPC1"/>
<dbReference type="EMBL" id="LJOY01000063">
    <property type="protein sequence ID" value="OBQ22250.1"/>
    <property type="molecule type" value="Genomic_DNA"/>
</dbReference>
<proteinExistence type="predicted"/>
<evidence type="ECO:0000313" key="1">
    <source>
        <dbReference type="EMBL" id="OBQ22250.1"/>
    </source>
</evidence>
<evidence type="ECO:0000313" key="2">
    <source>
        <dbReference type="Proteomes" id="UP000092382"/>
    </source>
</evidence>
<dbReference type="PATRIC" id="fig|1710894.3.peg.1733"/>
<dbReference type="STRING" id="1803587.GCA_001593825_02285"/>
<accession>A0A1B7VPC1</accession>
<gene>
    <name evidence="1" type="ORF">AN481_15800</name>
</gene>